<dbReference type="GO" id="GO:0005436">
    <property type="term" value="F:sodium:phosphate symporter activity"/>
    <property type="evidence" value="ECO:0007669"/>
    <property type="project" value="InterPro"/>
</dbReference>
<name>A0A1Y4LT27_9FIRM</name>
<feature type="transmembrane region" description="Helical" evidence="6">
    <location>
        <begin position="50"/>
        <end position="77"/>
    </location>
</feature>
<dbReference type="InterPro" id="IPR038078">
    <property type="entry name" value="PhoU-like_sf"/>
</dbReference>
<reference evidence="9" key="1">
    <citation type="submission" date="2017-04" db="EMBL/GenBank/DDBJ databases">
        <title>Function of individual gut microbiota members based on whole genome sequencing of pure cultures obtained from chicken caecum.</title>
        <authorList>
            <person name="Medvecky M."/>
            <person name="Cejkova D."/>
            <person name="Polansky O."/>
            <person name="Karasova D."/>
            <person name="Kubasova T."/>
            <person name="Cizek A."/>
            <person name="Rychlik I."/>
        </authorList>
    </citation>
    <scope>NUCLEOTIDE SEQUENCE [LARGE SCALE GENOMIC DNA]</scope>
    <source>
        <strain evidence="9">An178</strain>
    </source>
</reference>
<feature type="transmembrane region" description="Helical" evidence="6">
    <location>
        <begin position="118"/>
        <end position="133"/>
    </location>
</feature>
<feature type="transmembrane region" description="Helical" evidence="6">
    <location>
        <begin position="84"/>
        <end position="106"/>
    </location>
</feature>
<dbReference type="EMBL" id="NFKM01000012">
    <property type="protein sequence ID" value="OUP59793.1"/>
    <property type="molecule type" value="Genomic_DNA"/>
</dbReference>
<evidence type="ECO:0000313" key="8">
    <source>
        <dbReference type="EMBL" id="OUP59793.1"/>
    </source>
</evidence>
<keyword evidence="2" id="KW-1003">Cell membrane</keyword>
<evidence type="ECO:0000256" key="5">
    <source>
        <dbReference type="ARBA" id="ARBA00023136"/>
    </source>
</evidence>
<evidence type="ECO:0000256" key="3">
    <source>
        <dbReference type="ARBA" id="ARBA00022692"/>
    </source>
</evidence>
<dbReference type="Pfam" id="PF02690">
    <property type="entry name" value="Na_Pi_cotrans"/>
    <property type="match status" value="2"/>
</dbReference>
<evidence type="ECO:0000259" key="7">
    <source>
        <dbReference type="Pfam" id="PF01895"/>
    </source>
</evidence>
<gene>
    <name evidence="8" type="ORF">B5F14_06800</name>
</gene>
<dbReference type="PANTHER" id="PTHR10010">
    <property type="entry name" value="SOLUTE CARRIER FAMILY 34 SODIUM PHOSPHATE , MEMBER 2-RELATED"/>
    <property type="match status" value="1"/>
</dbReference>
<dbReference type="NCBIfam" id="TIGR00704">
    <property type="entry name" value="NaPi_cotrn_rel"/>
    <property type="match status" value="1"/>
</dbReference>
<comment type="subcellular location">
    <subcellularLocation>
        <location evidence="1">Cell membrane</location>
        <topology evidence="1">Multi-pass membrane protein</topology>
    </subcellularLocation>
</comment>
<dbReference type="Gene3D" id="1.20.58.220">
    <property type="entry name" value="Phosphate transport system protein phou homolog 2, domain 2"/>
    <property type="match status" value="1"/>
</dbReference>
<feature type="transmembrane region" description="Helical" evidence="6">
    <location>
        <begin position="255"/>
        <end position="275"/>
    </location>
</feature>
<dbReference type="Pfam" id="PF01895">
    <property type="entry name" value="PhoU"/>
    <property type="match status" value="2"/>
</dbReference>
<keyword evidence="5 6" id="KW-0472">Membrane</keyword>
<dbReference type="RefSeq" id="WP_087158778.1">
    <property type="nucleotide sequence ID" value="NZ_NFKM01000012.1"/>
</dbReference>
<protein>
    <submittedName>
        <fullName evidence="8">Na/Pi cotransporter</fullName>
    </submittedName>
</protein>
<evidence type="ECO:0000256" key="4">
    <source>
        <dbReference type="ARBA" id="ARBA00022989"/>
    </source>
</evidence>
<dbReference type="AlphaFoldDB" id="A0A1Y4LT27"/>
<feature type="transmembrane region" description="Helical" evidence="6">
    <location>
        <begin position="9"/>
        <end position="30"/>
    </location>
</feature>
<evidence type="ECO:0000313" key="9">
    <source>
        <dbReference type="Proteomes" id="UP000195447"/>
    </source>
</evidence>
<sequence>MTMDLLQDIMLFFGGLGMFIYGMQIMAEGLQNSAGSKTRKLLGLLTNNRLLGVLVGALITAIIQSSSATTVMVVGFVNAQIMNLSQAVGVIMGANIGTTMTAWLVSMSEWGSLLKPDFFAPILLVVGVGMMLFSKKEKVKDGANILVGFGILFLGLSTMSGSIEPYADSPIFSQAFTVIGNNPILGLLVGAGVTGIIQSSSASMGILQALAMNGIVNWGSAVFIALGQNIGTCVTAIISCVGANKNAKRAAVIHLLFNCIGAIIFGAICWFIFIARPDLAMSNVTSTELAIFHTCFNVCTTIILFPFANKLVSLSKVIIKGSVEGEAASENEGEVLVKLDERLLQTPSFALVRVNREIEKMGQLALESIAYTKDALLEKKNIDKIYDLEKKINEYERQLSEFISLMDLSTLSEKEQLQVKHALLAVSDVERIGDHCRNIADMAKDLEEDAFSQSAKDDIEIISNQCYKTLRWALDLRADLDVTKIEKVEKHETKVDKMQDQMREGHIQRLIDKKCQVEAGIIFLDSVSDYERISDHAENLAKYVVEEEEKF</sequence>
<dbReference type="NCBIfam" id="NF037997">
    <property type="entry name" value="Na_Pi_symport"/>
    <property type="match status" value="1"/>
</dbReference>
<comment type="caution">
    <text evidence="8">The sequence shown here is derived from an EMBL/GenBank/DDBJ whole genome shotgun (WGS) entry which is preliminary data.</text>
</comment>
<evidence type="ECO:0000256" key="1">
    <source>
        <dbReference type="ARBA" id="ARBA00004651"/>
    </source>
</evidence>
<dbReference type="GO" id="GO:0044341">
    <property type="term" value="P:sodium-dependent phosphate transport"/>
    <property type="evidence" value="ECO:0007669"/>
    <property type="project" value="InterPro"/>
</dbReference>
<keyword evidence="3 6" id="KW-0812">Transmembrane</keyword>
<proteinExistence type="predicted"/>
<dbReference type="Proteomes" id="UP000195447">
    <property type="component" value="Unassembled WGS sequence"/>
</dbReference>
<feature type="transmembrane region" description="Helical" evidence="6">
    <location>
        <begin position="145"/>
        <end position="163"/>
    </location>
</feature>
<feature type="transmembrane region" description="Helical" evidence="6">
    <location>
        <begin position="290"/>
        <end position="308"/>
    </location>
</feature>
<feature type="domain" description="PhoU" evidence="7">
    <location>
        <begin position="358"/>
        <end position="441"/>
    </location>
</feature>
<accession>A0A1Y4LT27</accession>
<dbReference type="PANTHER" id="PTHR10010:SF46">
    <property type="entry name" value="SODIUM-DEPENDENT PHOSPHATE TRANSPORT PROTEIN 2B"/>
    <property type="match status" value="1"/>
</dbReference>
<evidence type="ECO:0000256" key="2">
    <source>
        <dbReference type="ARBA" id="ARBA00022475"/>
    </source>
</evidence>
<dbReference type="InterPro" id="IPR026022">
    <property type="entry name" value="PhoU_dom"/>
</dbReference>
<evidence type="ECO:0000256" key="6">
    <source>
        <dbReference type="SAM" id="Phobius"/>
    </source>
</evidence>
<dbReference type="InterPro" id="IPR003841">
    <property type="entry name" value="Na/Pi_transpt"/>
</dbReference>
<feature type="transmembrane region" description="Helical" evidence="6">
    <location>
        <begin position="221"/>
        <end position="243"/>
    </location>
</feature>
<dbReference type="SUPFAM" id="SSF109755">
    <property type="entry name" value="PhoU-like"/>
    <property type="match status" value="1"/>
</dbReference>
<feature type="domain" description="PhoU" evidence="7">
    <location>
        <begin position="462"/>
        <end position="544"/>
    </location>
</feature>
<dbReference type="GO" id="GO:0005886">
    <property type="term" value="C:plasma membrane"/>
    <property type="evidence" value="ECO:0007669"/>
    <property type="project" value="UniProtKB-SubCell"/>
</dbReference>
<keyword evidence="4 6" id="KW-1133">Transmembrane helix</keyword>
<keyword evidence="9" id="KW-1185">Reference proteome</keyword>
<organism evidence="8 9">
    <name type="scientific">Faecalitalea cylindroides</name>
    <dbReference type="NCBI Taxonomy" id="39483"/>
    <lineage>
        <taxon>Bacteria</taxon>
        <taxon>Bacillati</taxon>
        <taxon>Bacillota</taxon>
        <taxon>Erysipelotrichia</taxon>
        <taxon>Erysipelotrichales</taxon>
        <taxon>Erysipelotrichaceae</taxon>
        <taxon>Faecalitalea</taxon>
    </lineage>
</organism>
<dbReference type="InterPro" id="IPR004633">
    <property type="entry name" value="NaPi_cotrn-rel/YqeW-like"/>
</dbReference>